<protein>
    <submittedName>
        <fullName evidence="2">Uncharacterized protein</fullName>
    </submittedName>
</protein>
<name>A0A1H7IY83_9EURY</name>
<organism evidence="2 3">
    <name type="scientific">Methanobrevibacter gottschalkii</name>
    <dbReference type="NCBI Taxonomy" id="190974"/>
    <lineage>
        <taxon>Archaea</taxon>
        <taxon>Methanobacteriati</taxon>
        <taxon>Methanobacteriota</taxon>
        <taxon>Methanomada group</taxon>
        <taxon>Methanobacteria</taxon>
        <taxon>Methanobacteriales</taxon>
        <taxon>Methanobacteriaceae</taxon>
        <taxon>Methanobrevibacter</taxon>
    </lineage>
</organism>
<dbReference type="AlphaFoldDB" id="A0A1H7IY83"/>
<keyword evidence="1" id="KW-0812">Transmembrane</keyword>
<evidence type="ECO:0000313" key="2">
    <source>
        <dbReference type="EMBL" id="SEK66630.1"/>
    </source>
</evidence>
<dbReference type="RefSeq" id="WP_091699114.1">
    <property type="nucleotide sequence ID" value="NZ_FOAK01000004.1"/>
</dbReference>
<reference evidence="2 3" key="1">
    <citation type="submission" date="2016-10" db="EMBL/GenBank/DDBJ databases">
        <authorList>
            <person name="de Groot N.N."/>
        </authorList>
    </citation>
    <scope>NUCLEOTIDE SEQUENCE [LARGE SCALE GENOMIC DNA]</scope>
    <source>
        <strain evidence="2 3">DSM 11978</strain>
    </source>
</reference>
<proteinExistence type="predicted"/>
<accession>A0A1H7IY83</accession>
<gene>
    <name evidence="2" type="ORF">SAMN05216439_1281</name>
</gene>
<dbReference type="EMBL" id="FOAK01000004">
    <property type="protein sequence ID" value="SEK66630.1"/>
    <property type="molecule type" value="Genomic_DNA"/>
</dbReference>
<keyword evidence="1" id="KW-1133">Transmembrane helix</keyword>
<keyword evidence="1" id="KW-0472">Membrane</keyword>
<evidence type="ECO:0000313" key="3">
    <source>
        <dbReference type="Proteomes" id="UP000199506"/>
    </source>
</evidence>
<evidence type="ECO:0000256" key="1">
    <source>
        <dbReference type="SAM" id="Phobius"/>
    </source>
</evidence>
<feature type="transmembrane region" description="Helical" evidence="1">
    <location>
        <begin position="6"/>
        <end position="25"/>
    </location>
</feature>
<dbReference type="Proteomes" id="UP000199506">
    <property type="component" value="Unassembled WGS sequence"/>
</dbReference>
<sequence>MKKYISISIIVIIIIAFGLLIFGGNTQIGSESMSKIIIPNGFNIYKTTNDTLIISNKSSNYTITEIGNKTIKSVFDEYNLKHENHTVSMSSTTVGDTKLFGLNLKINETFIHTNYFYEKNGITYQIYPDGDYDFDTIKQLVSSTNKKFII</sequence>